<gene>
    <name evidence="2" type="ORF">NEOCIP111885_02220</name>
</gene>
<protein>
    <recommendedName>
        <fullName evidence="4">Lipoprotein</fullName>
    </recommendedName>
</protein>
<name>A0A9C7G9K4_9BACI</name>
<dbReference type="Proteomes" id="UP000789845">
    <property type="component" value="Unassembled WGS sequence"/>
</dbReference>
<dbReference type="AlphaFoldDB" id="A0A9C7G9K4"/>
<dbReference type="EMBL" id="CAKJTG010000010">
    <property type="protein sequence ID" value="CAG9608526.1"/>
    <property type="molecule type" value="Genomic_DNA"/>
</dbReference>
<reference evidence="2" key="1">
    <citation type="submission" date="2021-10" db="EMBL/GenBank/DDBJ databases">
        <authorList>
            <person name="Criscuolo A."/>
        </authorList>
    </citation>
    <scope>NUCLEOTIDE SEQUENCE</scope>
    <source>
        <strain evidence="2">CIP111885</strain>
    </source>
</reference>
<dbReference type="PROSITE" id="PS51257">
    <property type="entry name" value="PROKAR_LIPOPROTEIN"/>
    <property type="match status" value="1"/>
</dbReference>
<proteinExistence type="predicted"/>
<evidence type="ECO:0008006" key="4">
    <source>
        <dbReference type="Google" id="ProtNLM"/>
    </source>
</evidence>
<comment type="caution">
    <text evidence="2">The sequence shown here is derived from an EMBL/GenBank/DDBJ whole genome shotgun (WGS) entry which is preliminary data.</text>
</comment>
<accession>A0A9C7G9K4</accession>
<feature type="coiled-coil region" evidence="1">
    <location>
        <begin position="60"/>
        <end position="124"/>
    </location>
</feature>
<organism evidence="2 3">
    <name type="scientific">Pseudoneobacillus rhizosphaerae</name>
    <dbReference type="NCBI Taxonomy" id="2880968"/>
    <lineage>
        <taxon>Bacteria</taxon>
        <taxon>Bacillati</taxon>
        <taxon>Bacillota</taxon>
        <taxon>Bacilli</taxon>
        <taxon>Bacillales</taxon>
        <taxon>Bacillaceae</taxon>
        <taxon>Pseudoneobacillus</taxon>
    </lineage>
</organism>
<keyword evidence="3" id="KW-1185">Reference proteome</keyword>
<evidence type="ECO:0000313" key="3">
    <source>
        <dbReference type="Proteomes" id="UP000789845"/>
    </source>
</evidence>
<keyword evidence="1" id="KW-0175">Coiled coil</keyword>
<evidence type="ECO:0000313" key="2">
    <source>
        <dbReference type="EMBL" id="CAG9608526.1"/>
    </source>
</evidence>
<evidence type="ECO:0000256" key="1">
    <source>
        <dbReference type="SAM" id="Coils"/>
    </source>
</evidence>
<dbReference type="RefSeq" id="WP_230496758.1">
    <property type="nucleotide sequence ID" value="NZ_CAKJTG010000010.1"/>
</dbReference>
<sequence>MKKVYWSLALSILLLAGCTENMESDAEKELSVNIINEENQNETHLTNEEKILNESVVEEDEEHLKEKAEIEQNLSDIEELEKEVNKTLVEFDEIEKNLQELDDLIKELEELTDLDQDLAELEKLLKE</sequence>